<organism evidence="2 3">
    <name type="scientific">Halobacillus halophilus (strain ATCC 35676 / DSM 2266 / JCM 20832 / KCTC 3685 / LMG 17431 / NBRC 102448 / NCIMB 2269)</name>
    <name type="common">Sporosarcina halophila</name>
    <dbReference type="NCBI Taxonomy" id="866895"/>
    <lineage>
        <taxon>Bacteria</taxon>
        <taxon>Bacillati</taxon>
        <taxon>Bacillota</taxon>
        <taxon>Bacilli</taxon>
        <taxon>Bacillales</taxon>
        <taxon>Bacillaceae</taxon>
        <taxon>Halobacillus</taxon>
    </lineage>
</organism>
<gene>
    <name evidence="2" type="ordered locus">HBHAL_4460</name>
</gene>
<dbReference type="KEGG" id="hhd:HBHAL_4460"/>
<evidence type="ECO:0000313" key="3">
    <source>
        <dbReference type="Proteomes" id="UP000007397"/>
    </source>
</evidence>
<dbReference type="HOGENOM" id="CLU_3396841_0_0_9"/>
<proteinExistence type="predicted"/>
<protein>
    <submittedName>
        <fullName evidence="2">Uncharacterized protein</fullName>
    </submittedName>
</protein>
<reference evidence="2 3" key="1">
    <citation type="journal article" date="2013" name="Environ. Microbiol.">
        <title>Chloride and organic osmolytes: a hybrid strategy to cope with elevated salinities by the moderately halophilic, chloride-dependent bacterium Halobacillus halophilus.</title>
        <authorList>
            <person name="Saum S.H."/>
            <person name="Pfeiffer F."/>
            <person name="Palm P."/>
            <person name="Rampp M."/>
            <person name="Schuster S.C."/>
            <person name="Muller V."/>
            <person name="Oesterhelt D."/>
        </authorList>
    </citation>
    <scope>NUCLEOTIDE SEQUENCE [LARGE SCALE GENOMIC DNA]</scope>
    <source>
        <strain evidence="3">ATCC 35676 / DSM 2266 / JCM 20832 / KCTC 3685 / LMG 17431 / NBRC 102448 / NCIMB 2269</strain>
    </source>
</reference>
<feature type="region of interest" description="Disordered" evidence="1">
    <location>
        <begin position="1"/>
        <end position="31"/>
    </location>
</feature>
<evidence type="ECO:0000256" key="1">
    <source>
        <dbReference type="SAM" id="MobiDB-lite"/>
    </source>
</evidence>
<dbReference type="AlphaFoldDB" id="I0JRM9"/>
<evidence type="ECO:0000313" key="2">
    <source>
        <dbReference type="EMBL" id="CCG46800.1"/>
    </source>
</evidence>
<feature type="compositionally biased region" description="Basic and acidic residues" evidence="1">
    <location>
        <begin position="20"/>
        <end position="31"/>
    </location>
</feature>
<accession>I0JRM9</accession>
<sequence length="31" mass="3422">MTRQETRLLLLNSGGEGDTLDEKCDSKKGIL</sequence>
<keyword evidence="3" id="KW-1185">Reference proteome</keyword>
<dbReference type="Proteomes" id="UP000007397">
    <property type="component" value="Chromosome"/>
</dbReference>
<name>I0JRM9_HALH3</name>
<dbReference type="EMBL" id="HE717023">
    <property type="protein sequence ID" value="CCG46800.1"/>
    <property type="molecule type" value="Genomic_DNA"/>
</dbReference>